<sequence>MNSTAESKAPLLENASSTTAVSTVASTSTSIIGNKTQLSAFEAGAIVIPSASSLDAKEERVGSEASPEEIENEEKEITFQTHFDALLRFCAEILKYKMNADLQLESVTNSNIIKTFLNNYHHIYKQTREKPSHVFAVQEVWALCQKHLKRDRKDQTVDLISFAHWLPNSSLSIRPPIENTRAKIMITSIYINADRISNTINAKAEFAQKTGDQKAADELYANPAFNYSNKFILLLLRLFQYSVSKDNKIVFTPIEIVSEAILKLEQELGMRPDEEPEYGSGLGDILSIINDLTNTVGIKLPNLPPGGLSKKNLNRAMGEMRSKPDLKSKFQNMFDGLNINVNDPSSLPQAFSKLMSTMQETAKQEPEFIQRSRNATVENPTGATSSSSSSSSTSTDLVVAQKKN</sequence>
<proteinExistence type="predicted"/>
<evidence type="ECO:0000313" key="2">
    <source>
        <dbReference type="EMBL" id="AYV86100.1"/>
    </source>
</evidence>
<evidence type="ECO:0000256" key="1">
    <source>
        <dbReference type="SAM" id="MobiDB-lite"/>
    </source>
</evidence>
<feature type="compositionally biased region" description="Polar residues" evidence="1">
    <location>
        <begin position="371"/>
        <end position="383"/>
    </location>
</feature>
<feature type="region of interest" description="Disordered" evidence="1">
    <location>
        <begin position="357"/>
        <end position="404"/>
    </location>
</feature>
<name>A0A3G5AFY9_9VIRU</name>
<accession>A0A3G5AFY9</accession>
<organism evidence="2">
    <name type="scientific">Solivirus sp</name>
    <dbReference type="NCBI Taxonomy" id="2487772"/>
    <lineage>
        <taxon>Viruses</taxon>
        <taxon>Pithoviruses</taxon>
    </lineage>
</organism>
<protein>
    <submittedName>
        <fullName evidence="2">Uncharacterized protein</fullName>
    </submittedName>
</protein>
<dbReference type="EMBL" id="MK072494">
    <property type="protein sequence ID" value="AYV86100.1"/>
    <property type="molecule type" value="Genomic_DNA"/>
</dbReference>
<gene>
    <name evidence="2" type="ORF">Solivirus6_9</name>
</gene>
<feature type="compositionally biased region" description="Low complexity" evidence="1">
    <location>
        <begin position="384"/>
        <end position="395"/>
    </location>
</feature>
<reference evidence="2" key="1">
    <citation type="submission" date="2018-10" db="EMBL/GenBank/DDBJ databases">
        <title>Hidden diversity of soil giant viruses.</title>
        <authorList>
            <person name="Schulz F."/>
            <person name="Alteio L."/>
            <person name="Goudeau D."/>
            <person name="Ryan E.M."/>
            <person name="Malmstrom R.R."/>
            <person name="Blanchard J."/>
            <person name="Woyke T."/>
        </authorList>
    </citation>
    <scope>NUCLEOTIDE SEQUENCE</scope>
    <source>
        <strain evidence="2">SOV1</strain>
    </source>
</reference>